<evidence type="ECO:0000256" key="1">
    <source>
        <dbReference type="SAM" id="MobiDB-lite"/>
    </source>
</evidence>
<evidence type="ECO:0000313" key="4">
    <source>
        <dbReference type="EMBL" id="ORV90565.1"/>
    </source>
</evidence>
<dbReference type="RefSeq" id="WP_165762773.1">
    <property type="nucleotide sequence ID" value="NZ_JAPQYE010000008.1"/>
</dbReference>
<evidence type="ECO:0000256" key="2">
    <source>
        <dbReference type="SAM" id="Phobius"/>
    </source>
</evidence>
<evidence type="ECO:0000313" key="3">
    <source>
        <dbReference type="EMBL" id="MCZ0730079.1"/>
    </source>
</evidence>
<name>A0A1X1WV96_MYCIR</name>
<keyword evidence="6" id="KW-1185">Reference proteome</keyword>
<sequence>MEPYGDPEARIRDLERPLADRAQSNELGTQPYEAPPTPSTEPYQYVPPPPSSDPYQAQPYGQYGSQYGTPQYTSPYYSAPQQVVQKRSSTTALWMIPLVVGGIIAAGVAAIVLYFNTADPDTYSFDPSPSISGGGGPLDTPTPPVGIPPIDPEDQVITVQAGGSVSVSGVDKNQTIVCNGGTVSVSGVENVVEIQGSCGVVSVSGIKNIVTVDTAQTISASGFENRVTYRSGEPQITNSGPDNVVEQG</sequence>
<dbReference type="Pfam" id="PF11259">
    <property type="entry name" value="DUF3060"/>
    <property type="match status" value="1"/>
</dbReference>
<evidence type="ECO:0000313" key="6">
    <source>
        <dbReference type="Proteomes" id="UP001084650"/>
    </source>
</evidence>
<feature type="region of interest" description="Disordered" evidence="1">
    <location>
        <begin position="1"/>
        <end position="67"/>
    </location>
</feature>
<evidence type="ECO:0000313" key="5">
    <source>
        <dbReference type="Proteomes" id="UP000193622"/>
    </source>
</evidence>
<organism evidence="4 5">
    <name type="scientific">Mycolicibacterium iranicum</name>
    <name type="common">Mycobacterium iranicum</name>
    <dbReference type="NCBI Taxonomy" id="912594"/>
    <lineage>
        <taxon>Bacteria</taxon>
        <taxon>Bacillati</taxon>
        <taxon>Actinomycetota</taxon>
        <taxon>Actinomycetes</taxon>
        <taxon>Mycobacteriales</taxon>
        <taxon>Mycobacteriaceae</taxon>
        <taxon>Mycolicibacterium</taxon>
    </lineage>
</organism>
<feature type="transmembrane region" description="Helical" evidence="2">
    <location>
        <begin position="92"/>
        <end position="115"/>
    </location>
</feature>
<comment type="caution">
    <text evidence="4">The sequence shown here is derived from an EMBL/GenBank/DDBJ whole genome shotgun (WGS) entry which is preliminary data.</text>
</comment>
<feature type="compositionally biased region" description="Pro residues" evidence="1">
    <location>
        <begin position="33"/>
        <end position="52"/>
    </location>
</feature>
<reference evidence="3" key="2">
    <citation type="submission" date="2022-12" db="EMBL/GenBank/DDBJ databases">
        <title>Whole genome sequence of Mycolicibacterium iranicum strain SBH312.</title>
        <authorList>
            <person name="Jani J."/>
            <person name="Arifin Mustapha Z."/>
            <person name="Ahmed K."/>
            <person name="Kai Ling C."/>
        </authorList>
    </citation>
    <scope>NUCLEOTIDE SEQUENCE</scope>
    <source>
        <strain evidence="3">SBH312</strain>
    </source>
</reference>
<dbReference type="Proteomes" id="UP000193622">
    <property type="component" value="Unassembled WGS sequence"/>
</dbReference>
<keyword evidence="2" id="KW-1133">Transmembrane helix</keyword>
<keyword evidence="2" id="KW-0812">Transmembrane</keyword>
<dbReference type="EMBL" id="LQPC01000020">
    <property type="protein sequence ID" value="ORV90565.1"/>
    <property type="molecule type" value="Genomic_DNA"/>
</dbReference>
<proteinExistence type="predicted"/>
<dbReference type="EMBL" id="JAPQYE010000008">
    <property type="protein sequence ID" value="MCZ0730079.1"/>
    <property type="molecule type" value="Genomic_DNA"/>
</dbReference>
<gene>
    <name evidence="4" type="ORF">AWC12_07445</name>
    <name evidence="3" type="ORF">OY187_18685</name>
</gene>
<dbReference type="Proteomes" id="UP001084650">
    <property type="component" value="Unassembled WGS sequence"/>
</dbReference>
<reference evidence="4 5" key="1">
    <citation type="submission" date="2016-01" db="EMBL/GenBank/DDBJ databases">
        <title>The new phylogeny of the genus Mycobacterium.</title>
        <authorList>
            <person name="Tarcisio F."/>
            <person name="Conor M."/>
            <person name="Antonella G."/>
            <person name="Elisabetta G."/>
            <person name="Giulia F.S."/>
            <person name="Sara T."/>
            <person name="Anna F."/>
            <person name="Clotilde B."/>
            <person name="Roberto B."/>
            <person name="Veronica D.S."/>
            <person name="Fabio R."/>
            <person name="Monica P."/>
            <person name="Olivier J."/>
            <person name="Enrico T."/>
            <person name="Nicola S."/>
        </authorList>
    </citation>
    <scope>NUCLEOTIDE SEQUENCE [LARGE SCALE GENOMIC DNA]</scope>
    <source>
        <strain evidence="4 5">DSM 45541</strain>
    </source>
</reference>
<keyword evidence="2" id="KW-0472">Membrane</keyword>
<protein>
    <submittedName>
        <fullName evidence="3">DUF3060 domain-containing protein</fullName>
    </submittedName>
</protein>
<feature type="compositionally biased region" description="Basic and acidic residues" evidence="1">
    <location>
        <begin position="7"/>
        <end position="19"/>
    </location>
</feature>
<accession>A0A1X1WV96</accession>
<dbReference type="AlphaFoldDB" id="A0A1X1WV96"/>
<dbReference type="InterPro" id="IPR021417">
    <property type="entry name" value="DUF3060"/>
</dbReference>